<sequence>MSLRWQRNMVAFGGPSLRTTALIIYVSHHPQMKVVSQRQTNWHSQSIPMAAAYPTLPCPHKAQGGNQLGHNGSIKNYPSSGRNVVLLKWTAAFTKPLSRCTKCLFGVQTSMLAAWMHQHFSECATGCGSCSYCWSACCALSMGCRGEAEHNGPLLQSSLAGTTITSI</sequence>
<reference evidence="2" key="1">
    <citation type="submission" date="2025-08" db="UniProtKB">
        <authorList>
            <consortium name="RefSeq"/>
        </authorList>
    </citation>
    <scope>IDENTIFICATION</scope>
    <source>
        <strain evidence="2">11010-0011.00</strain>
        <tissue evidence="2">Whole body</tissue>
    </source>
</reference>
<keyword evidence="1" id="KW-1185">Reference proteome</keyword>
<dbReference type="Proteomes" id="UP000504634">
    <property type="component" value="Unplaced"/>
</dbReference>
<evidence type="ECO:0000313" key="2">
    <source>
        <dbReference type="RefSeq" id="XP_030372240.1"/>
    </source>
</evidence>
<accession>A0A6J2TA73</accession>
<proteinExistence type="predicted"/>
<dbReference type="AlphaFoldDB" id="A0A6J2TA73"/>
<dbReference type="GeneID" id="115622438"/>
<evidence type="ECO:0000313" key="1">
    <source>
        <dbReference type="Proteomes" id="UP000504634"/>
    </source>
</evidence>
<name>A0A6J2TA73_DROLE</name>
<organism evidence="1 2">
    <name type="scientific">Drosophila lebanonensis</name>
    <name type="common">Fruit fly</name>
    <name type="synonym">Scaptodrosophila lebanonensis</name>
    <dbReference type="NCBI Taxonomy" id="7225"/>
    <lineage>
        <taxon>Eukaryota</taxon>
        <taxon>Metazoa</taxon>
        <taxon>Ecdysozoa</taxon>
        <taxon>Arthropoda</taxon>
        <taxon>Hexapoda</taxon>
        <taxon>Insecta</taxon>
        <taxon>Pterygota</taxon>
        <taxon>Neoptera</taxon>
        <taxon>Endopterygota</taxon>
        <taxon>Diptera</taxon>
        <taxon>Brachycera</taxon>
        <taxon>Muscomorpha</taxon>
        <taxon>Ephydroidea</taxon>
        <taxon>Drosophilidae</taxon>
        <taxon>Scaptodrosophila</taxon>
    </lineage>
</organism>
<protein>
    <submittedName>
        <fullName evidence="2">Uncharacterized protein LOC115622438</fullName>
    </submittedName>
</protein>
<gene>
    <name evidence="2" type="primary">LOC115622438</name>
</gene>
<dbReference type="RefSeq" id="XP_030372240.1">
    <property type="nucleotide sequence ID" value="XM_030516380.1"/>
</dbReference>